<feature type="transmembrane region" description="Helical" evidence="4">
    <location>
        <begin position="178"/>
        <end position="199"/>
    </location>
</feature>
<dbReference type="InterPro" id="IPR018062">
    <property type="entry name" value="HTH_AraC-typ_CS"/>
</dbReference>
<dbReference type="PROSITE" id="PS00041">
    <property type="entry name" value="HTH_ARAC_FAMILY_1"/>
    <property type="match status" value="1"/>
</dbReference>
<dbReference type="SMART" id="SM00342">
    <property type="entry name" value="HTH_ARAC"/>
    <property type="match status" value="1"/>
</dbReference>
<proteinExistence type="predicted"/>
<comment type="caution">
    <text evidence="6">The sequence shown here is derived from an EMBL/GenBank/DDBJ whole genome shotgun (WGS) entry which is preliminary data.</text>
</comment>
<dbReference type="InterPro" id="IPR018060">
    <property type="entry name" value="HTH_AraC"/>
</dbReference>
<evidence type="ECO:0000313" key="6">
    <source>
        <dbReference type="EMBL" id="TDR41984.1"/>
    </source>
</evidence>
<dbReference type="AlphaFoldDB" id="A0A4R6YTY9"/>
<evidence type="ECO:0000313" key="7">
    <source>
        <dbReference type="Proteomes" id="UP000295293"/>
    </source>
</evidence>
<dbReference type="EMBL" id="SNZH01000009">
    <property type="protein sequence ID" value="TDR41984.1"/>
    <property type="molecule type" value="Genomic_DNA"/>
</dbReference>
<feature type="transmembrane region" description="Helical" evidence="4">
    <location>
        <begin position="97"/>
        <end position="120"/>
    </location>
</feature>
<keyword evidence="4" id="KW-0812">Transmembrane</keyword>
<evidence type="ECO:0000256" key="3">
    <source>
        <dbReference type="ARBA" id="ARBA00023163"/>
    </source>
</evidence>
<evidence type="ECO:0000256" key="1">
    <source>
        <dbReference type="ARBA" id="ARBA00023015"/>
    </source>
</evidence>
<keyword evidence="1" id="KW-0805">Transcription regulation</keyword>
<dbReference type="PANTHER" id="PTHR43280:SF28">
    <property type="entry name" value="HTH-TYPE TRANSCRIPTIONAL ACTIVATOR RHAS"/>
    <property type="match status" value="1"/>
</dbReference>
<accession>A0A4R6YTY9</accession>
<name>A0A4R6YTY9_9GAMM</name>
<dbReference type="Pfam" id="PF12833">
    <property type="entry name" value="HTH_18"/>
    <property type="match status" value="1"/>
</dbReference>
<gene>
    <name evidence="6" type="ORF">DFR29_10940</name>
</gene>
<dbReference type="Gene3D" id="1.10.10.60">
    <property type="entry name" value="Homeodomain-like"/>
    <property type="match status" value="1"/>
</dbReference>
<feature type="transmembrane region" description="Helical" evidence="4">
    <location>
        <begin position="65"/>
        <end position="85"/>
    </location>
</feature>
<dbReference type="Proteomes" id="UP000295293">
    <property type="component" value="Unassembled WGS sequence"/>
</dbReference>
<keyword evidence="4" id="KW-1133">Transmembrane helix</keyword>
<evidence type="ECO:0000256" key="4">
    <source>
        <dbReference type="SAM" id="Phobius"/>
    </source>
</evidence>
<feature type="transmembrane region" description="Helical" evidence="4">
    <location>
        <begin position="6"/>
        <end position="28"/>
    </location>
</feature>
<keyword evidence="4" id="KW-0472">Membrane</keyword>
<evidence type="ECO:0000259" key="5">
    <source>
        <dbReference type="PROSITE" id="PS01124"/>
    </source>
</evidence>
<dbReference type="GO" id="GO:0043565">
    <property type="term" value="F:sequence-specific DNA binding"/>
    <property type="evidence" value="ECO:0007669"/>
    <property type="project" value="InterPro"/>
</dbReference>
<organism evidence="6 7">
    <name type="scientific">Tahibacter aquaticus</name>
    <dbReference type="NCBI Taxonomy" id="520092"/>
    <lineage>
        <taxon>Bacteria</taxon>
        <taxon>Pseudomonadati</taxon>
        <taxon>Pseudomonadota</taxon>
        <taxon>Gammaproteobacteria</taxon>
        <taxon>Lysobacterales</taxon>
        <taxon>Rhodanobacteraceae</taxon>
        <taxon>Tahibacter</taxon>
    </lineage>
</organism>
<dbReference type="InterPro" id="IPR009057">
    <property type="entry name" value="Homeodomain-like_sf"/>
</dbReference>
<keyword evidence="7" id="KW-1185">Reference proteome</keyword>
<feature type="domain" description="HTH araC/xylS-type" evidence="5">
    <location>
        <begin position="291"/>
        <end position="379"/>
    </location>
</feature>
<dbReference type="GO" id="GO:0003700">
    <property type="term" value="F:DNA-binding transcription factor activity"/>
    <property type="evidence" value="ECO:0007669"/>
    <property type="project" value="InterPro"/>
</dbReference>
<dbReference type="SUPFAM" id="SSF46689">
    <property type="entry name" value="Homeodomain-like"/>
    <property type="match status" value="1"/>
</dbReference>
<dbReference type="RefSeq" id="WP_243746067.1">
    <property type="nucleotide sequence ID" value="NZ_SNZH01000009.1"/>
</dbReference>
<dbReference type="PANTHER" id="PTHR43280">
    <property type="entry name" value="ARAC-FAMILY TRANSCRIPTIONAL REGULATOR"/>
    <property type="match status" value="1"/>
</dbReference>
<reference evidence="6 7" key="1">
    <citation type="submission" date="2019-03" db="EMBL/GenBank/DDBJ databases">
        <title>Genomic Encyclopedia of Type Strains, Phase IV (KMG-IV): sequencing the most valuable type-strain genomes for metagenomic binning, comparative biology and taxonomic classification.</title>
        <authorList>
            <person name="Goeker M."/>
        </authorList>
    </citation>
    <scope>NUCLEOTIDE SEQUENCE [LARGE SCALE GENOMIC DNA]</scope>
    <source>
        <strain evidence="6 7">DSM 21667</strain>
    </source>
</reference>
<dbReference type="PROSITE" id="PS01124">
    <property type="entry name" value="HTH_ARAC_FAMILY_2"/>
    <property type="match status" value="1"/>
</dbReference>
<protein>
    <submittedName>
        <fullName evidence="6">Helix-turn-helix protein</fullName>
    </submittedName>
</protein>
<evidence type="ECO:0000256" key="2">
    <source>
        <dbReference type="ARBA" id="ARBA00023125"/>
    </source>
</evidence>
<feature type="transmembrane region" description="Helical" evidence="4">
    <location>
        <begin position="140"/>
        <end position="157"/>
    </location>
</feature>
<sequence length="395" mass="43785">MIRFGSWSTTLGLAAGFGALIAMLLLLAPANRSANRLLAALLAVATLRLMPYVIGFAGFYDAYPWLTFAPFDHGLAIGPLLYLYVCRLATPSLPPRWGWHLLPAAIDFAYNLWAFALPLAQKENWDERVHRPWIEPLESAAALVSLAIYLVAAIRFCRRYRRWLAEHVSDQDIHRQPWIGTVLAALSLWLAVGLGFEIVDRFLRDLSYFDRFPQYLAFAAIVLWLGLEGWRHAAHCFPPLVDPLPAPPRQTAAIAAEPMPPALPQPERTRDWSALAAEWLVRIDQAGWWREPGLTLEQVARRLGSNESYVSRAFNAGAGRNFNFAINALRVRAVQQALAANDVRSVLAIALESGFSSKASFNRVFLAHAGVSPTAWRAAHIPETAAGKESEATSA</sequence>
<feature type="transmembrane region" description="Helical" evidence="4">
    <location>
        <begin position="37"/>
        <end position="59"/>
    </location>
</feature>
<keyword evidence="2" id="KW-0238">DNA-binding</keyword>
<keyword evidence="3" id="KW-0804">Transcription</keyword>